<protein>
    <recommendedName>
        <fullName evidence="8">Tryptophan-rich sensory protein</fullName>
    </recommendedName>
</protein>
<dbReference type="EMBL" id="LAZR01000897">
    <property type="protein sequence ID" value="KKN55172.1"/>
    <property type="molecule type" value="Genomic_DNA"/>
</dbReference>
<evidence type="ECO:0008006" key="8">
    <source>
        <dbReference type="Google" id="ProtNLM"/>
    </source>
</evidence>
<evidence type="ECO:0000313" key="7">
    <source>
        <dbReference type="EMBL" id="KKN55172.1"/>
    </source>
</evidence>
<dbReference type="PANTHER" id="PTHR10057">
    <property type="entry name" value="PERIPHERAL-TYPE BENZODIAZEPINE RECEPTOR"/>
    <property type="match status" value="1"/>
</dbReference>
<dbReference type="InterPro" id="IPR038330">
    <property type="entry name" value="TspO/MBR-related_sf"/>
</dbReference>
<keyword evidence="4 6" id="KW-1133">Transmembrane helix</keyword>
<dbReference type="GO" id="GO:0033013">
    <property type="term" value="P:tetrapyrrole metabolic process"/>
    <property type="evidence" value="ECO:0007669"/>
    <property type="project" value="UniProtKB-ARBA"/>
</dbReference>
<proteinExistence type="inferred from homology"/>
<dbReference type="GO" id="GO:0016020">
    <property type="term" value="C:membrane"/>
    <property type="evidence" value="ECO:0007669"/>
    <property type="project" value="UniProtKB-SubCell"/>
</dbReference>
<gene>
    <name evidence="7" type="ORF">LCGC14_0584810</name>
</gene>
<evidence type="ECO:0000256" key="3">
    <source>
        <dbReference type="ARBA" id="ARBA00022692"/>
    </source>
</evidence>
<dbReference type="AlphaFoldDB" id="A0A0F9RZ10"/>
<feature type="transmembrane region" description="Helical" evidence="6">
    <location>
        <begin position="84"/>
        <end position="102"/>
    </location>
</feature>
<keyword evidence="5 6" id="KW-0472">Membrane</keyword>
<name>A0A0F9RZ10_9ZZZZ</name>
<evidence type="ECO:0000256" key="1">
    <source>
        <dbReference type="ARBA" id="ARBA00004141"/>
    </source>
</evidence>
<organism evidence="7">
    <name type="scientific">marine sediment metagenome</name>
    <dbReference type="NCBI Taxonomy" id="412755"/>
    <lineage>
        <taxon>unclassified sequences</taxon>
        <taxon>metagenomes</taxon>
        <taxon>ecological metagenomes</taxon>
    </lineage>
</organism>
<evidence type="ECO:0000256" key="6">
    <source>
        <dbReference type="SAM" id="Phobius"/>
    </source>
</evidence>
<dbReference type="InterPro" id="IPR004307">
    <property type="entry name" value="TspO_MBR"/>
</dbReference>
<accession>A0A0F9RZ10</accession>
<dbReference type="Pfam" id="PF03073">
    <property type="entry name" value="TspO_MBR"/>
    <property type="match status" value="1"/>
</dbReference>
<feature type="transmembrane region" description="Helical" evidence="6">
    <location>
        <begin position="133"/>
        <end position="157"/>
    </location>
</feature>
<feature type="transmembrane region" description="Helical" evidence="6">
    <location>
        <begin position="50"/>
        <end position="72"/>
    </location>
</feature>
<dbReference type="PIRSF" id="PIRSF005859">
    <property type="entry name" value="PBR"/>
    <property type="match status" value="1"/>
</dbReference>
<keyword evidence="3 6" id="KW-0812">Transmembrane</keyword>
<evidence type="ECO:0000256" key="5">
    <source>
        <dbReference type="ARBA" id="ARBA00023136"/>
    </source>
</evidence>
<dbReference type="Gene3D" id="1.20.1260.100">
    <property type="entry name" value="TspO/MBR protein"/>
    <property type="match status" value="1"/>
</dbReference>
<feature type="transmembrane region" description="Helical" evidence="6">
    <location>
        <begin position="108"/>
        <end position="126"/>
    </location>
</feature>
<evidence type="ECO:0000256" key="2">
    <source>
        <dbReference type="ARBA" id="ARBA00007524"/>
    </source>
</evidence>
<dbReference type="CDD" id="cd15904">
    <property type="entry name" value="TSPO_MBR"/>
    <property type="match status" value="1"/>
</dbReference>
<reference evidence="7" key="1">
    <citation type="journal article" date="2015" name="Nature">
        <title>Complex archaea that bridge the gap between prokaryotes and eukaryotes.</title>
        <authorList>
            <person name="Spang A."/>
            <person name="Saw J.H."/>
            <person name="Jorgensen S.L."/>
            <person name="Zaremba-Niedzwiedzka K."/>
            <person name="Martijn J."/>
            <person name="Lind A.E."/>
            <person name="van Eijk R."/>
            <person name="Schleper C."/>
            <person name="Guy L."/>
            <person name="Ettema T.J."/>
        </authorList>
    </citation>
    <scope>NUCLEOTIDE SEQUENCE</scope>
</reference>
<comment type="subcellular location">
    <subcellularLocation>
        <location evidence="1">Membrane</location>
        <topology evidence="1">Multi-pass membrane protein</topology>
    </subcellularLocation>
</comment>
<dbReference type="PANTHER" id="PTHR10057:SF0">
    <property type="entry name" value="TRANSLOCATOR PROTEIN"/>
    <property type="match status" value="1"/>
</dbReference>
<comment type="similarity">
    <text evidence="2">Belongs to the TspO/BZRP family.</text>
</comment>
<dbReference type="FunFam" id="1.20.1260.100:FF:000001">
    <property type="entry name" value="translocator protein 2"/>
    <property type="match status" value="1"/>
</dbReference>
<evidence type="ECO:0000256" key="4">
    <source>
        <dbReference type="ARBA" id="ARBA00022989"/>
    </source>
</evidence>
<sequence length="165" mass="18393">MSPFSKRTQLLGLLAWLAICFVASAIGAVASIQAASFYTELTQPTWAPPAAVFGPVWSILYALMAIATWLIWRQGGYRANRSALNLFLVQLAVNALWSWLFFAWHHGALALINIGVLWLLIVLTIVSFWRVRVVAGAIMIPYLLWVSFAFALNFSVWQLNPQVLG</sequence>
<comment type="caution">
    <text evidence="7">The sequence shown here is derived from an EMBL/GenBank/DDBJ whole genome shotgun (WGS) entry which is preliminary data.</text>
</comment>